<protein>
    <submittedName>
        <fullName evidence="1">Uncharacterized protein</fullName>
    </submittedName>
</protein>
<keyword evidence="2" id="KW-1185">Reference proteome</keyword>
<gene>
    <name evidence="1" type="ORF">SAMN04487940_107137</name>
</gene>
<dbReference type="Proteomes" id="UP000182932">
    <property type="component" value="Unassembled WGS sequence"/>
</dbReference>
<evidence type="ECO:0000313" key="1">
    <source>
        <dbReference type="EMBL" id="SEJ57355.1"/>
    </source>
</evidence>
<proteinExistence type="predicted"/>
<sequence length="122" mass="13077">MGTLALLWRDNKLLLSGFVLALVLAGFFAVRAVGFWIYWADPAHRNQAIEPWMTPRYVAHSWHVPPKVVAEALGLTPGGGRITMAEIAAREGVSLPEIAARVIAAIEADRAARGGPTPGPRG</sequence>
<dbReference type="AlphaFoldDB" id="A0A975ZNM6"/>
<name>A0A975ZNM6_9RHOB</name>
<comment type="caution">
    <text evidence="1">The sequence shown here is derived from an EMBL/GenBank/DDBJ whole genome shotgun (WGS) entry which is preliminary data.</text>
</comment>
<reference evidence="1 2" key="1">
    <citation type="submission" date="2016-10" db="EMBL/GenBank/DDBJ databases">
        <authorList>
            <person name="Varghese N."/>
            <person name="Submissions S."/>
        </authorList>
    </citation>
    <scope>NUCLEOTIDE SEQUENCE [LARGE SCALE GENOMIC DNA]</scope>
    <source>
        <strain evidence="1 2">FF3</strain>
    </source>
</reference>
<evidence type="ECO:0000313" key="2">
    <source>
        <dbReference type="Proteomes" id="UP000182932"/>
    </source>
</evidence>
<accession>A0A975ZNM6</accession>
<dbReference type="EMBL" id="FNYY01000007">
    <property type="protein sequence ID" value="SEJ57355.1"/>
    <property type="molecule type" value="Genomic_DNA"/>
</dbReference>
<dbReference type="GeneID" id="80818616"/>
<dbReference type="RefSeq" id="WP_074836718.1">
    <property type="nucleotide sequence ID" value="NZ_CATLQZ010000003.1"/>
</dbReference>
<organism evidence="1 2">
    <name type="scientific">Marinovum algicola</name>
    <dbReference type="NCBI Taxonomy" id="42444"/>
    <lineage>
        <taxon>Bacteria</taxon>
        <taxon>Pseudomonadati</taxon>
        <taxon>Pseudomonadota</taxon>
        <taxon>Alphaproteobacteria</taxon>
        <taxon>Rhodobacterales</taxon>
        <taxon>Roseobacteraceae</taxon>
        <taxon>Marinovum</taxon>
    </lineage>
</organism>